<dbReference type="EMBL" id="MAEL01000010">
    <property type="protein sequence ID" value="KAF1305723.1"/>
    <property type="molecule type" value="Genomic_DNA"/>
</dbReference>
<feature type="domain" description="3H" evidence="1">
    <location>
        <begin position="71"/>
        <end position="167"/>
    </location>
</feature>
<dbReference type="PANTHER" id="PTHR40068:SF1">
    <property type="entry name" value="TRANSCRIPTION REPRESSOR NIAR-RELATED"/>
    <property type="match status" value="1"/>
</dbReference>
<evidence type="ECO:0000313" key="4">
    <source>
        <dbReference type="Proteomes" id="UP000782705"/>
    </source>
</evidence>
<protein>
    <submittedName>
        <fullName evidence="3">DNA-binding protein</fullName>
    </submittedName>
</protein>
<feature type="domain" description="Helix-turn-helix type 11" evidence="2">
    <location>
        <begin position="6"/>
        <end position="59"/>
    </location>
</feature>
<dbReference type="InterPro" id="IPR035922">
    <property type="entry name" value="3H_dom_sf"/>
</dbReference>
<dbReference type="PANTHER" id="PTHR40068">
    <property type="entry name" value="TRANSCRIPTION REPRESSOR NIAR-RELATED"/>
    <property type="match status" value="1"/>
</dbReference>
<keyword evidence="4" id="KW-1185">Reference proteome</keyword>
<dbReference type="InterPro" id="IPR004173">
    <property type="entry name" value="3H_domain"/>
</dbReference>
<proteinExistence type="predicted"/>
<dbReference type="Pfam" id="PF08279">
    <property type="entry name" value="HTH_11"/>
    <property type="match status" value="1"/>
</dbReference>
<dbReference type="GO" id="GO:0003677">
    <property type="term" value="F:DNA binding"/>
    <property type="evidence" value="ECO:0007669"/>
    <property type="project" value="UniProtKB-KW"/>
</dbReference>
<accession>A0ABQ6Z2G5</accession>
<comment type="caution">
    <text evidence="3">The sequence shown here is derived from an EMBL/GenBank/DDBJ whole genome shotgun (WGS) entry which is preliminary data.</text>
</comment>
<dbReference type="PIRSF" id="PIRSF037847">
    <property type="entry name" value="NiaR"/>
    <property type="match status" value="1"/>
</dbReference>
<keyword evidence="3" id="KW-0238">DNA-binding</keyword>
<dbReference type="SUPFAM" id="SSF46785">
    <property type="entry name" value="Winged helix' DNA-binding domain"/>
    <property type="match status" value="1"/>
</dbReference>
<organism evidence="3 4">
    <name type="scientific">Candidatus Enterococcus willemsii</name>
    <dbReference type="NCBI Taxonomy" id="1857215"/>
    <lineage>
        <taxon>Bacteria</taxon>
        <taxon>Bacillati</taxon>
        <taxon>Bacillota</taxon>
        <taxon>Bacilli</taxon>
        <taxon>Lactobacillales</taxon>
        <taxon>Enterococcaceae</taxon>
        <taxon>Enterococcus</taxon>
    </lineage>
</organism>
<dbReference type="Pfam" id="PF02829">
    <property type="entry name" value="3H"/>
    <property type="match status" value="1"/>
</dbReference>
<dbReference type="RefSeq" id="WP_161901041.1">
    <property type="nucleotide sequence ID" value="NZ_MAEL01000010.1"/>
</dbReference>
<dbReference type="Gene3D" id="3.30.1340.20">
    <property type="entry name" value="3H domain"/>
    <property type="match status" value="1"/>
</dbReference>
<dbReference type="Proteomes" id="UP000782705">
    <property type="component" value="Unassembled WGS sequence"/>
</dbReference>
<evidence type="ECO:0000259" key="1">
    <source>
        <dbReference type="Pfam" id="PF02829"/>
    </source>
</evidence>
<reference evidence="3 4" key="1">
    <citation type="submission" date="2016-06" db="EMBL/GenBank/DDBJ databases">
        <title>Four novel species of enterococci isolated from chicken manure.</title>
        <authorList>
            <person name="Van Tyne D."/>
        </authorList>
    </citation>
    <scope>NUCLEOTIDE SEQUENCE [LARGE SCALE GENOMIC DNA]</scope>
    <source>
        <strain evidence="3 4">CU12B</strain>
    </source>
</reference>
<dbReference type="InterPro" id="IPR026043">
    <property type="entry name" value="NadR"/>
</dbReference>
<evidence type="ECO:0000313" key="3">
    <source>
        <dbReference type="EMBL" id="KAF1305723.1"/>
    </source>
</evidence>
<gene>
    <name evidence="3" type="ORF">BAU17_00290</name>
</gene>
<dbReference type="SUPFAM" id="SSF75500">
    <property type="entry name" value="Putative transcriptional regulator TM1602, C-terminal domain"/>
    <property type="match status" value="1"/>
</dbReference>
<dbReference type="Gene3D" id="1.10.10.10">
    <property type="entry name" value="Winged helix-like DNA-binding domain superfamily/Winged helix DNA-binding domain"/>
    <property type="match status" value="1"/>
</dbReference>
<name>A0ABQ6Z2G5_9ENTE</name>
<dbReference type="InterPro" id="IPR013196">
    <property type="entry name" value="HTH_11"/>
</dbReference>
<evidence type="ECO:0000259" key="2">
    <source>
        <dbReference type="Pfam" id="PF08279"/>
    </source>
</evidence>
<dbReference type="InterPro" id="IPR036390">
    <property type="entry name" value="WH_DNA-bd_sf"/>
</dbReference>
<dbReference type="InterPro" id="IPR036388">
    <property type="entry name" value="WH-like_DNA-bd_sf"/>
</dbReference>
<sequence>MDGNVRRQKIIEQLAQTTKPISASRFAKEFGVSRQIIVGDIALLRAAGEEIIATARGYKHEFPENQKTSKIAVQHTEEQTREELEIITSLGGEVVDVIVEHEIYGELVGGLHIKNQQDVDEFMKNYERSTAGLLSQLTNGIHLHTIRYEEEDVLEQIKSALTSQGILYKDR</sequence>